<evidence type="ECO:0000313" key="2">
    <source>
        <dbReference type="EMBL" id="AMC10826.1"/>
    </source>
</evidence>
<evidence type="ECO:0000256" key="1">
    <source>
        <dbReference type="SAM" id="SignalP"/>
    </source>
</evidence>
<dbReference type="EMBL" id="CP013355">
    <property type="protein sequence ID" value="AMC10826.1"/>
    <property type="molecule type" value="Genomic_DNA"/>
</dbReference>
<reference evidence="2 3" key="2">
    <citation type="journal article" date="2016" name="Int. J. Syst. Evol. Microbiol.">
        <title>Lutibacter profundi sp. nov., isolated from a deep-sea hydrothermal system on the Arctic Mid-Ocean Ridge and emended description of the genus Lutibacter.</title>
        <authorList>
            <person name="Le Moine Bauer S."/>
            <person name="Roalkvam I."/>
            <person name="Steen I.H."/>
            <person name="Dahle H."/>
        </authorList>
    </citation>
    <scope>NUCLEOTIDE SEQUENCE [LARGE SCALE GENOMIC DNA]</scope>
    <source>
        <strain evidence="2 3">LP1</strain>
    </source>
</reference>
<dbReference type="RefSeq" id="WP_068207337.1">
    <property type="nucleotide sequence ID" value="NZ_CP013355.1"/>
</dbReference>
<dbReference type="Proteomes" id="UP000059672">
    <property type="component" value="Chromosome"/>
</dbReference>
<dbReference type="STRING" id="1622118.Lupro_06035"/>
<sequence>MKNYLFLFFVFFYSFLSFAQNFTKSNSYLQTDFFYGKLIEHDKKLKTAIQNNPYGFMLSWNTKNTENSTFNTRYNFPERGYTFLYENFNSTVLGEAYGAYRHYTYNLTPQKKQQLNLTSAFGLAYTTKPYNRIRNNQNVAFGSKLLVSAYLKLQYFTFFTNTNFGLRAGLSLIHFSNISFKSPNLGINTVAFNLGINYKLKAIEVPVYKKIDSKNKIRSTIRYNLILRGGYNESLEIDSGLFPFYTITFYGSKIINSYSAITAGIDFFNSPFLKNYIEDINKNEGKTYNETNYKRAGVFIGHELIQNNFAFISQIGYTFYYPFPYVSRVYERFGFKYNLSNHFFSEITMKVNLFRAESLEFGIGYKF</sequence>
<gene>
    <name evidence="2" type="ORF">Lupro_06035</name>
</gene>
<dbReference type="AlphaFoldDB" id="A0A120IE76"/>
<name>A0A120IE76_9FLAO</name>
<dbReference type="Pfam" id="PF09411">
    <property type="entry name" value="PagL"/>
    <property type="match status" value="1"/>
</dbReference>
<dbReference type="KEGG" id="lut:Lupro_06035"/>
<reference evidence="3" key="1">
    <citation type="submission" date="2015-12" db="EMBL/GenBank/DDBJ databases">
        <title>Complete genome sequence of Lutibacter profundus strain LP1.</title>
        <authorList>
            <person name="Wissuwa J."/>
            <person name="Le Moine Bauer S."/>
            <person name="Stokke R."/>
            <person name="Dahle H."/>
            <person name="Steen I.H."/>
        </authorList>
    </citation>
    <scope>NUCLEOTIDE SEQUENCE [LARGE SCALE GENOMIC DNA]</scope>
    <source>
        <strain evidence="3">LP1</strain>
    </source>
</reference>
<evidence type="ECO:0008006" key="4">
    <source>
        <dbReference type="Google" id="ProtNLM"/>
    </source>
</evidence>
<feature type="signal peptide" evidence="1">
    <location>
        <begin position="1"/>
        <end position="19"/>
    </location>
</feature>
<proteinExistence type="predicted"/>
<feature type="chain" id="PRO_5007166761" description="Deacylase" evidence="1">
    <location>
        <begin position="20"/>
        <end position="367"/>
    </location>
</feature>
<keyword evidence="1" id="KW-0732">Signal</keyword>
<organism evidence="2 3">
    <name type="scientific">Lutibacter profundi</name>
    <dbReference type="NCBI Taxonomy" id="1622118"/>
    <lineage>
        <taxon>Bacteria</taxon>
        <taxon>Pseudomonadati</taxon>
        <taxon>Bacteroidota</taxon>
        <taxon>Flavobacteriia</taxon>
        <taxon>Flavobacteriales</taxon>
        <taxon>Flavobacteriaceae</taxon>
        <taxon>Lutibacter</taxon>
    </lineage>
</organism>
<dbReference type="Gene3D" id="2.40.160.20">
    <property type="match status" value="1"/>
</dbReference>
<evidence type="ECO:0000313" key="3">
    <source>
        <dbReference type="Proteomes" id="UP000059672"/>
    </source>
</evidence>
<protein>
    <recommendedName>
        <fullName evidence="4">Deacylase</fullName>
    </recommendedName>
</protein>
<dbReference type="OrthoDB" id="627554at2"/>
<accession>A0A120IE76</accession>
<dbReference type="InterPro" id="IPR018550">
    <property type="entry name" value="Lipid-A_deacylase-rel"/>
</dbReference>
<keyword evidence="3" id="KW-1185">Reference proteome</keyword>